<protein>
    <submittedName>
        <fullName evidence="10">Putative Zn-dependent protease</fullName>
    </submittedName>
</protein>
<evidence type="ECO:0000259" key="9">
    <source>
        <dbReference type="Pfam" id="PF01435"/>
    </source>
</evidence>
<dbReference type="CDD" id="cd07324">
    <property type="entry name" value="M48C_Oma1-like"/>
    <property type="match status" value="1"/>
</dbReference>
<dbReference type="GO" id="GO:0016020">
    <property type="term" value="C:membrane"/>
    <property type="evidence" value="ECO:0007669"/>
    <property type="project" value="TreeGrafter"/>
</dbReference>
<evidence type="ECO:0000256" key="4">
    <source>
        <dbReference type="ARBA" id="ARBA00022801"/>
    </source>
</evidence>
<dbReference type="RefSeq" id="WP_106262375.1">
    <property type="nucleotide sequence ID" value="NZ_PVTQ01000001.1"/>
</dbReference>
<evidence type="ECO:0000256" key="1">
    <source>
        <dbReference type="ARBA" id="ARBA00001947"/>
    </source>
</evidence>
<keyword evidence="8" id="KW-0732">Signal</keyword>
<evidence type="ECO:0000256" key="2">
    <source>
        <dbReference type="ARBA" id="ARBA00022670"/>
    </source>
</evidence>
<evidence type="ECO:0000313" key="10">
    <source>
        <dbReference type="EMBL" id="PRY94099.1"/>
    </source>
</evidence>
<keyword evidence="6" id="KW-0482">Metalloprotease</keyword>
<keyword evidence="7" id="KW-0802">TPR repeat</keyword>
<feature type="domain" description="Peptidase M48" evidence="9">
    <location>
        <begin position="37"/>
        <end position="221"/>
    </location>
</feature>
<feature type="chain" id="PRO_5015761818" evidence="8">
    <location>
        <begin position="25"/>
        <end position="443"/>
    </location>
</feature>
<feature type="signal peptide" evidence="8">
    <location>
        <begin position="1"/>
        <end position="24"/>
    </location>
</feature>
<keyword evidence="2 10" id="KW-0645">Protease</keyword>
<evidence type="ECO:0000313" key="11">
    <source>
        <dbReference type="Proteomes" id="UP000238392"/>
    </source>
</evidence>
<dbReference type="PANTHER" id="PTHR22726:SF1">
    <property type="entry name" value="METALLOENDOPEPTIDASE OMA1, MITOCHONDRIAL"/>
    <property type="match status" value="1"/>
</dbReference>
<evidence type="ECO:0000256" key="5">
    <source>
        <dbReference type="ARBA" id="ARBA00022833"/>
    </source>
</evidence>
<dbReference type="InterPro" id="IPR001915">
    <property type="entry name" value="Peptidase_M48"/>
</dbReference>
<evidence type="ECO:0000256" key="6">
    <source>
        <dbReference type="ARBA" id="ARBA00023049"/>
    </source>
</evidence>
<keyword evidence="3" id="KW-0479">Metal-binding</keyword>
<dbReference type="PANTHER" id="PTHR22726">
    <property type="entry name" value="METALLOENDOPEPTIDASE OMA1"/>
    <property type="match status" value="1"/>
</dbReference>
<proteinExistence type="predicted"/>
<keyword evidence="4" id="KW-0378">Hydrolase</keyword>
<dbReference type="Pfam" id="PF01435">
    <property type="entry name" value="Peptidase_M48"/>
    <property type="match status" value="1"/>
</dbReference>
<dbReference type="PROSITE" id="PS50005">
    <property type="entry name" value="TPR"/>
    <property type="match status" value="1"/>
</dbReference>
<dbReference type="AlphaFoldDB" id="A0A2T0X584"/>
<dbReference type="Gene3D" id="3.30.2010.10">
    <property type="entry name" value="Metalloproteases ('zincins'), catalytic domain"/>
    <property type="match status" value="1"/>
</dbReference>
<accession>A0A2T0X584</accession>
<sequence>MRHAARLVMLSVILSICASLPARAVGLLRDPDIEHALTQLGTPVLNAAGLSPSRVQILLVDDQSLNAFVVDANHIFIHAGLLARLDSAAQLQSVIAHEAAHIANGHMARRLGNLRTARTAAGLGVALAVAAAASGAGSAAAGLAVGTQSSAQRVLFSHTRAEESSADQSGVRYLVSAGVDPAAASEVLDIFRGQEALSVSNQDPYARTHPLTRDRQRALDGYAAAYADRPKTDPTTANYFFARAQGKLTAFTRAPSWTLRRAKSSATEDIRLMREAVAHHRKPDPKKAIATIDKLIALRPDDPFVHELRGQILLESRNFAAAANAYGKAVSLAPNNALILGGYGRALLALGQAQYDRKAQEVLERARSRDSADARILRDLGQAYARVGQPGLASLATAERYALSGRLQDAAIHANRASGLLARGSSPWQRAQDVLTAAKAAPK</sequence>
<dbReference type="EMBL" id="PVTQ01000001">
    <property type="protein sequence ID" value="PRY94099.1"/>
    <property type="molecule type" value="Genomic_DNA"/>
</dbReference>
<comment type="cofactor">
    <cofactor evidence="1">
        <name>Zn(2+)</name>
        <dbReference type="ChEBI" id="CHEBI:29105"/>
    </cofactor>
</comment>
<evidence type="ECO:0000256" key="7">
    <source>
        <dbReference type="PROSITE-ProRule" id="PRU00339"/>
    </source>
</evidence>
<name>A0A2T0X584_9RHOB</name>
<dbReference type="OrthoDB" id="9814887at2"/>
<dbReference type="GO" id="GO:0004222">
    <property type="term" value="F:metalloendopeptidase activity"/>
    <property type="evidence" value="ECO:0007669"/>
    <property type="project" value="InterPro"/>
</dbReference>
<dbReference type="Gene3D" id="1.25.40.10">
    <property type="entry name" value="Tetratricopeptide repeat domain"/>
    <property type="match status" value="1"/>
</dbReference>
<organism evidence="10 11">
    <name type="scientific">Donghicola tyrosinivorans</name>
    <dbReference type="NCBI Taxonomy" id="1652492"/>
    <lineage>
        <taxon>Bacteria</taxon>
        <taxon>Pseudomonadati</taxon>
        <taxon>Pseudomonadota</taxon>
        <taxon>Alphaproteobacteria</taxon>
        <taxon>Rhodobacterales</taxon>
        <taxon>Roseobacteraceae</taxon>
        <taxon>Donghicola</taxon>
    </lineage>
</organism>
<dbReference type="Proteomes" id="UP000238392">
    <property type="component" value="Unassembled WGS sequence"/>
</dbReference>
<dbReference type="SUPFAM" id="SSF48452">
    <property type="entry name" value="TPR-like"/>
    <property type="match status" value="1"/>
</dbReference>
<dbReference type="GO" id="GO:0046872">
    <property type="term" value="F:metal ion binding"/>
    <property type="evidence" value="ECO:0007669"/>
    <property type="project" value="UniProtKB-KW"/>
</dbReference>
<dbReference type="InterPro" id="IPR051156">
    <property type="entry name" value="Mito/Outer_Membr_Metalloprot"/>
</dbReference>
<dbReference type="GO" id="GO:0051603">
    <property type="term" value="P:proteolysis involved in protein catabolic process"/>
    <property type="evidence" value="ECO:0007669"/>
    <property type="project" value="TreeGrafter"/>
</dbReference>
<evidence type="ECO:0000256" key="3">
    <source>
        <dbReference type="ARBA" id="ARBA00022723"/>
    </source>
</evidence>
<keyword evidence="11" id="KW-1185">Reference proteome</keyword>
<keyword evidence="5" id="KW-0862">Zinc</keyword>
<gene>
    <name evidence="10" type="ORF">CLV74_101234</name>
</gene>
<dbReference type="InterPro" id="IPR011990">
    <property type="entry name" value="TPR-like_helical_dom_sf"/>
</dbReference>
<dbReference type="InterPro" id="IPR019734">
    <property type="entry name" value="TPR_rpt"/>
</dbReference>
<feature type="repeat" description="TPR" evidence="7">
    <location>
        <begin position="303"/>
        <end position="336"/>
    </location>
</feature>
<reference evidence="10 11" key="1">
    <citation type="submission" date="2018-03" db="EMBL/GenBank/DDBJ databases">
        <title>Genomic Encyclopedia of Archaeal and Bacterial Type Strains, Phase II (KMG-II): from individual species to whole genera.</title>
        <authorList>
            <person name="Goeker M."/>
        </authorList>
    </citation>
    <scope>NUCLEOTIDE SEQUENCE [LARGE SCALE GENOMIC DNA]</scope>
    <source>
        <strain evidence="10 11">DSM 100212</strain>
    </source>
</reference>
<evidence type="ECO:0000256" key="8">
    <source>
        <dbReference type="SAM" id="SignalP"/>
    </source>
</evidence>
<comment type="caution">
    <text evidence="10">The sequence shown here is derived from an EMBL/GenBank/DDBJ whole genome shotgun (WGS) entry which is preliminary data.</text>
</comment>